<dbReference type="AlphaFoldDB" id="A0A926EXS1"/>
<dbReference type="InterPro" id="IPR053967">
    <property type="entry name" value="LlgE_F_G-like_D1"/>
</dbReference>
<protein>
    <submittedName>
        <fullName evidence="5">Flagellar hook-basal body complex protein</fullName>
    </submittedName>
</protein>
<evidence type="ECO:0000259" key="3">
    <source>
        <dbReference type="Pfam" id="PF06429"/>
    </source>
</evidence>
<accession>A0A926EXS1</accession>
<dbReference type="GO" id="GO:0071978">
    <property type="term" value="P:bacterial-type flagellum-dependent swarming motility"/>
    <property type="evidence" value="ECO:0007669"/>
    <property type="project" value="TreeGrafter"/>
</dbReference>
<name>A0A926EXS1_9FIRM</name>
<keyword evidence="6" id="KW-1185">Reference proteome</keyword>
<feature type="domain" description="Flagellar hook protein FlgE/F/G-like D1" evidence="4">
    <location>
        <begin position="95"/>
        <end position="137"/>
    </location>
</feature>
<evidence type="ECO:0000313" key="5">
    <source>
        <dbReference type="EMBL" id="MBC8588349.1"/>
    </source>
</evidence>
<keyword evidence="2" id="KW-0975">Bacterial flagellum</keyword>
<evidence type="ECO:0000256" key="1">
    <source>
        <dbReference type="ARBA" id="ARBA00009677"/>
    </source>
</evidence>
<evidence type="ECO:0000259" key="4">
    <source>
        <dbReference type="Pfam" id="PF22692"/>
    </source>
</evidence>
<evidence type="ECO:0000256" key="2">
    <source>
        <dbReference type="RuleBase" id="RU362116"/>
    </source>
</evidence>
<dbReference type="GO" id="GO:0009425">
    <property type="term" value="C:bacterial-type flagellum basal body"/>
    <property type="evidence" value="ECO:0007669"/>
    <property type="project" value="UniProtKB-SubCell"/>
</dbReference>
<dbReference type="InterPro" id="IPR037925">
    <property type="entry name" value="FlgE/F/G-like"/>
</dbReference>
<keyword evidence="5" id="KW-0282">Flagellum</keyword>
<organism evidence="5 6">
    <name type="scientific">Paratissierella segnis</name>
    <dbReference type="NCBI Taxonomy" id="2763679"/>
    <lineage>
        <taxon>Bacteria</taxon>
        <taxon>Bacillati</taxon>
        <taxon>Bacillota</taxon>
        <taxon>Tissierellia</taxon>
        <taxon>Tissierellales</taxon>
        <taxon>Tissierellaceae</taxon>
        <taxon>Paratissierella</taxon>
    </lineage>
</organism>
<comment type="caution">
    <text evidence="5">The sequence shown here is derived from an EMBL/GenBank/DDBJ whole genome shotgun (WGS) entry which is preliminary data.</text>
</comment>
<feature type="domain" description="Flagellar basal-body/hook protein C-terminal" evidence="3">
    <location>
        <begin position="185"/>
        <end position="229"/>
    </location>
</feature>
<gene>
    <name evidence="5" type="ORF">H8707_08855</name>
</gene>
<reference evidence="5" key="1">
    <citation type="submission" date="2020-08" db="EMBL/GenBank/DDBJ databases">
        <title>Genome public.</title>
        <authorList>
            <person name="Liu C."/>
            <person name="Sun Q."/>
        </authorList>
    </citation>
    <scope>NUCLEOTIDE SEQUENCE</scope>
    <source>
        <strain evidence="5">BX21</strain>
    </source>
</reference>
<evidence type="ECO:0000313" key="6">
    <source>
        <dbReference type="Proteomes" id="UP000601171"/>
    </source>
</evidence>
<dbReference type="Proteomes" id="UP000601171">
    <property type="component" value="Unassembled WGS sequence"/>
</dbReference>
<dbReference type="InterPro" id="IPR010930">
    <property type="entry name" value="Flg_bb/hook_C_dom"/>
</dbReference>
<proteinExistence type="inferred from homology"/>
<dbReference type="NCBIfam" id="TIGR03506">
    <property type="entry name" value="FlgEFG_subfam"/>
    <property type="match status" value="1"/>
</dbReference>
<dbReference type="Pfam" id="PF06429">
    <property type="entry name" value="Flg_bbr_C"/>
    <property type="match status" value="1"/>
</dbReference>
<comment type="subcellular location">
    <subcellularLocation>
        <location evidence="2">Bacterial flagellum basal body</location>
    </subcellularLocation>
</comment>
<keyword evidence="5" id="KW-0966">Cell projection</keyword>
<dbReference type="EMBL" id="JACRTG010000018">
    <property type="protein sequence ID" value="MBC8588349.1"/>
    <property type="molecule type" value="Genomic_DNA"/>
</dbReference>
<dbReference type="PANTHER" id="PTHR30435:SF19">
    <property type="entry name" value="FLAGELLAR BASAL-BODY ROD PROTEIN FLGG"/>
    <property type="match status" value="1"/>
</dbReference>
<dbReference type="RefSeq" id="WP_262429797.1">
    <property type="nucleotide sequence ID" value="NZ_JACRTG010000018.1"/>
</dbReference>
<comment type="similarity">
    <text evidence="1 2">Belongs to the flagella basal body rod proteins family.</text>
</comment>
<sequence length="234" mass="26142">MIRSINTVNKNMNILQKKLENTNANIANVNTPGYKFQDIVQSTNESQEMFNYTGGADGNTRVDLGNFIYSNRIDDAVISFEPGNLYETDKETDYAIAGNGFFTVRMADGQLGYTRNGNFRLNDENQLVTTEGYQVLSDDSKGDAAYPGYSLLITDFDDYDDLVSIGDTLFVSNDQGYTIQNSDVRQGFLETSNVTIVDEIVKLIEISREFESNQKLLHAADETLNKAVNEIGRV</sequence>
<keyword evidence="5" id="KW-0969">Cilium</keyword>
<dbReference type="PANTHER" id="PTHR30435">
    <property type="entry name" value="FLAGELLAR PROTEIN"/>
    <property type="match status" value="1"/>
</dbReference>
<dbReference type="Pfam" id="PF22692">
    <property type="entry name" value="LlgE_F_G_D1"/>
    <property type="match status" value="1"/>
</dbReference>
<dbReference type="SUPFAM" id="SSF117143">
    <property type="entry name" value="Flagellar hook protein flgE"/>
    <property type="match status" value="1"/>
</dbReference>
<dbReference type="InterPro" id="IPR020013">
    <property type="entry name" value="Flagellar_FlgE/F/G"/>
</dbReference>